<dbReference type="PROSITE" id="PS51404">
    <property type="entry name" value="DYP_PEROXIDASE"/>
    <property type="match status" value="1"/>
</dbReference>
<dbReference type="AlphaFoldDB" id="A0A8E0VL66"/>
<keyword evidence="2" id="KW-0575">Peroxidase</keyword>
<evidence type="ECO:0000256" key="4">
    <source>
        <dbReference type="ARBA" id="ARBA00023002"/>
    </source>
</evidence>
<comment type="caution">
    <text evidence="7">The sequence shown here is derived from an EMBL/GenBank/DDBJ whole genome shotgun (WGS) entry which is preliminary data.</text>
</comment>
<gene>
    <name evidence="7" type="ORF">FBUS_08814</name>
</gene>
<protein>
    <submittedName>
        <fullName evidence="7">Putative deferrochelatase/peroxidase YfeX</fullName>
    </submittedName>
</protein>
<dbReference type="EMBL" id="LUCM01006024">
    <property type="protein sequence ID" value="KAA0191931.1"/>
    <property type="molecule type" value="Genomic_DNA"/>
</dbReference>
<evidence type="ECO:0000256" key="1">
    <source>
        <dbReference type="ARBA" id="ARBA00001970"/>
    </source>
</evidence>
<dbReference type="Pfam" id="PF20628">
    <property type="entry name" value="Dyp_perox_C"/>
    <property type="match status" value="1"/>
</dbReference>
<dbReference type="SUPFAM" id="SSF54909">
    <property type="entry name" value="Dimeric alpha+beta barrel"/>
    <property type="match status" value="1"/>
</dbReference>
<dbReference type="InterPro" id="IPR048328">
    <property type="entry name" value="Dyp_perox_C"/>
</dbReference>
<dbReference type="Proteomes" id="UP000728185">
    <property type="component" value="Unassembled WGS sequence"/>
</dbReference>
<evidence type="ECO:0000313" key="7">
    <source>
        <dbReference type="EMBL" id="KAA0191931.1"/>
    </source>
</evidence>
<dbReference type="GO" id="GO:0046872">
    <property type="term" value="F:metal ion binding"/>
    <property type="evidence" value="ECO:0007669"/>
    <property type="project" value="UniProtKB-KW"/>
</dbReference>
<dbReference type="PANTHER" id="PTHR30521">
    <property type="entry name" value="DEFERROCHELATASE/PEROXIDASE"/>
    <property type="match status" value="1"/>
</dbReference>
<evidence type="ECO:0000313" key="8">
    <source>
        <dbReference type="Proteomes" id="UP000728185"/>
    </source>
</evidence>
<feature type="non-terminal residue" evidence="7">
    <location>
        <position position="290"/>
    </location>
</feature>
<reference evidence="7" key="1">
    <citation type="submission" date="2019-05" db="EMBL/GenBank/DDBJ databases">
        <title>Annotation for the trematode Fasciolopsis buski.</title>
        <authorList>
            <person name="Choi Y.-J."/>
        </authorList>
    </citation>
    <scope>NUCLEOTIDE SEQUENCE</scope>
    <source>
        <strain evidence="7">HT</strain>
        <tissue evidence="7">Whole worm</tissue>
    </source>
</reference>
<accession>A0A8E0VL66</accession>
<dbReference type="InterPro" id="IPR006314">
    <property type="entry name" value="Dyp_peroxidase"/>
</dbReference>
<keyword evidence="5" id="KW-0408">Iron</keyword>
<keyword evidence="8" id="KW-1185">Reference proteome</keyword>
<organism evidence="7 8">
    <name type="scientific">Fasciolopsis buskii</name>
    <dbReference type="NCBI Taxonomy" id="27845"/>
    <lineage>
        <taxon>Eukaryota</taxon>
        <taxon>Metazoa</taxon>
        <taxon>Spiralia</taxon>
        <taxon>Lophotrochozoa</taxon>
        <taxon>Platyhelminthes</taxon>
        <taxon>Trematoda</taxon>
        <taxon>Digenea</taxon>
        <taxon>Plagiorchiida</taxon>
        <taxon>Echinostomata</taxon>
        <taxon>Echinostomatoidea</taxon>
        <taxon>Fasciolidae</taxon>
        <taxon>Fasciolopsis</taxon>
    </lineage>
</organism>
<dbReference type="GO" id="GO:0020037">
    <property type="term" value="F:heme binding"/>
    <property type="evidence" value="ECO:0007669"/>
    <property type="project" value="InterPro"/>
</dbReference>
<dbReference type="InterPro" id="IPR011008">
    <property type="entry name" value="Dimeric_a/b-barrel"/>
</dbReference>
<evidence type="ECO:0000256" key="2">
    <source>
        <dbReference type="ARBA" id="ARBA00022559"/>
    </source>
</evidence>
<keyword evidence="4" id="KW-0560">Oxidoreductase</keyword>
<comment type="cofactor">
    <cofactor evidence="1">
        <name>heme b</name>
        <dbReference type="ChEBI" id="CHEBI:60344"/>
    </cofactor>
</comment>
<sequence>QYVDEISPPKLRVETDEIRFEVGFGLEYFSKLEKKTKQPVSQLAYRTRSGVWGDMPSSGGDILVHAKCDERGKLFELTQAIIASLPPKSVSKFEDIYGWVYCNGRDLSVFNDDTENPAALDERIKVAIDPQTGGSYVVTQCWVHNYSLIQDTKNDTKSQWIGRTIEDSIELKKKSPTSHVARVVECKFCFCAHSVNSVTEFDAEAKYQVVRHSQPYGTHAGESGLFFIAYSATPVALDWMLDHMTGQGVDKLCDDMMRLTRVSGNYWYFPSVEEFQRMTRTGCGSFRLWH</sequence>
<dbReference type="PANTHER" id="PTHR30521:SF0">
    <property type="entry name" value="DYP-TYPE PEROXIDASE FAMILY PROTEIN"/>
    <property type="match status" value="1"/>
</dbReference>
<dbReference type="GO" id="GO:0005829">
    <property type="term" value="C:cytosol"/>
    <property type="evidence" value="ECO:0007669"/>
    <property type="project" value="TreeGrafter"/>
</dbReference>
<proteinExistence type="predicted"/>
<dbReference type="NCBIfam" id="TIGR01413">
    <property type="entry name" value="Dyp_perox_fam"/>
    <property type="match status" value="1"/>
</dbReference>
<keyword evidence="3" id="KW-0479">Metal-binding</keyword>
<name>A0A8E0VL66_9TREM</name>
<evidence type="ECO:0000256" key="3">
    <source>
        <dbReference type="ARBA" id="ARBA00022723"/>
    </source>
</evidence>
<evidence type="ECO:0000256" key="5">
    <source>
        <dbReference type="ARBA" id="ARBA00023004"/>
    </source>
</evidence>
<evidence type="ECO:0000259" key="6">
    <source>
        <dbReference type="Pfam" id="PF20628"/>
    </source>
</evidence>
<dbReference type="OrthoDB" id="76259at2759"/>
<dbReference type="GO" id="GO:0004601">
    <property type="term" value="F:peroxidase activity"/>
    <property type="evidence" value="ECO:0007669"/>
    <property type="project" value="UniProtKB-KW"/>
</dbReference>
<feature type="domain" description="Dyp-type peroxidase C-terminal" evidence="6">
    <location>
        <begin position="105"/>
        <end position="273"/>
    </location>
</feature>